<dbReference type="InterPro" id="IPR016747">
    <property type="entry name" value="Phosphotransbutyrylase"/>
</dbReference>
<feature type="transmembrane region" description="Helical" evidence="1">
    <location>
        <begin position="9"/>
        <end position="27"/>
    </location>
</feature>
<feature type="domain" description="VanZ-like" evidence="2">
    <location>
        <begin position="12"/>
        <end position="148"/>
    </location>
</feature>
<dbReference type="Pfam" id="PF04892">
    <property type="entry name" value="VanZ"/>
    <property type="match status" value="1"/>
</dbReference>
<keyword evidence="4" id="KW-1185">Reference proteome</keyword>
<reference evidence="3 4" key="1">
    <citation type="journal article" date="2018" name="J. Microbiol.">
        <title>Salicibibacter kimchii gen. nov., sp. nov., a moderately halophilic and alkalitolerant bacterium in the family Bacillaceae, isolated from kimchi.</title>
        <authorList>
            <person name="Jang J.Y."/>
            <person name="Oh Y.J."/>
            <person name="Lim S.K."/>
            <person name="Park H.K."/>
            <person name="Lee C."/>
            <person name="Kim J.Y."/>
            <person name="Lee M.A."/>
            <person name="Choi H.J."/>
        </authorList>
    </citation>
    <scope>NUCLEOTIDE SEQUENCE [LARGE SCALE GENOMIC DNA]</scope>
    <source>
        <strain evidence="3 4">NKC1-1</strain>
    </source>
</reference>
<evidence type="ECO:0000313" key="3">
    <source>
        <dbReference type="EMBL" id="AXF55237.1"/>
    </source>
</evidence>
<dbReference type="InterPro" id="IPR006976">
    <property type="entry name" value="VanZ-like"/>
</dbReference>
<dbReference type="Proteomes" id="UP000252100">
    <property type="component" value="Chromosome"/>
</dbReference>
<dbReference type="KEGG" id="rue:DT065_03845"/>
<keyword evidence="1" id="KW-0472">Membrane</keyword>
<feature type="transmembrane region" description="Helical" evidence="1">
    <location>
        <begin position="133"/>
        <end position="151"/>
    </location>
</feature>
<gene>
    <name evidence="3" type="ORF">DT065_03845</name>
</gene>
<dbReference type="RefSeq" id="WP_114371042.1">
    <property type="nucleotide sequence ID" value="NZ_CP031092.1"/>
</dbReference>
<dbReference type="PANTHER" id="PTHR28008:SF1">
    <property type="entry name" value="DOMAIN PROTEIN, PUTATIVE (AFU_ORTHOLOGUE AFUA_3G10980)-RELATED"/>
    <property type="match status" value="1"/>
</dbReference>
<feature type="transmembrane region" description="Helical" evidence="1">
    <location>
        <begin position="69"/>
        <end position="88"/>
    </location>
</feature>
<dbReference type="PIRSF" id="PIRSF019083">
    <property type="entry name" value="UCP019083_VanZ"/>
    <property type="match status" value="1"/>
</dbReference>
<accession>A0A345BWA6</accession>
<feature type="transmembrane region" description="Helical" evidence="1">
    <location>
        <begin position="95"/>
        <end position="113"/>
    </location>
</feature>
<evidence type="ECO:0000256" key="1">
    <source>
        <dbReference type="SAM" id="Phobius"/>
    </source>
</evidence>
<dbReference type="EMBL" id="CP031092">
    <property type="protein sequence ID" value="AXF55237.1"/>
    <property type="molecule type" value="Genomic_DNA"/>
</dbReference>
<dbReference type="AlphaFoldDB" id="A0A345BWA6"/>
<sequence>MKNISKQMIVAWLLVIGWMGLIFYFSHQSGEASSSLSGGVTEVAYSWSQSLFPFVNIDFETFHTLIRKAAHVAVYVVLGLFVIHAFRVSTIEGRVSWRVIVWAWVLCTCYAITDEVHQLFIPGRSGEVSDVVLDSVGAMVGIGIYIIVWKMRAVSGAVQEQ</sequence>
<keyword evidence="1" id="KW-1133">Transmembrane helix</keyword>
<proteinExistence type="predicted"/>
<evidence type="ECO:0000259" key="2">
    <source>
        <dbReference type="Pfam" id="PF04892"/>
    </source>
</evidence>
<name>A0A345BWA6_9BACI</name>
<dbReference type="PANTHER" id="PTHR28008">
    <property type="entry name" value="DOMAIN PROTEIN, PUTATIVE (AFU_ORTHOLOGUE AFUA_3G10980)-RELATED"/>
    <property type="match status" value="1"/>
</dbReference>
<dbReference type="NCBIfam" id="NF037970">
    <property type="entry name" value="vanZ_1"/>
    <property type="match status" value="1"/>
</dbReference>
<dbReference type="OrthoDB" id="291892at2"/>
<organism evidence="3 4">
    <name type="scientific">Salicibibacter kimchii</name>
    <dbReference type="NCBI Taxonomy" id="2099786"/>
    <lineage>
        <taxon>Bacteria</taxon>
        <taxon>Bacillati</taxon>
        <taxon>Bacillota</taxon>
        <taxon>Bacilli</taxon>
        <taxon>Bacillales</taxon>
        <taxon>Bacillaceae</taxon>
        <taxon>Salicibibacter</taxon>
    </lineage>
</organism>
<evidence type="ECO:0000313" key="4">
    <source>
        <dbReference type="Proteomes" id="UP000252100"/>
    </source>
</evidence>
<keyword evidence="1" id="KW-0812">Transmembrane</keyword>
<protein>
    <submittedName>
        <fullName evidence="3">VanZ family protein</fullName>
    </submittedName>
</protein>